<dbReference type="EMBL" id="MDZB01000175">
    <property type="protein sequence ID" value="OGX80842.1"/>
    <property type="molecule type" value="Genomic_DNA"/>
</dbReference>
<dbReference type="Proteomes" id="UP000176294">
    <property type="component" value="Unassembled WGS sequence"/>
</dbReference>
<dbReference type="AlphaFoldDB" id="A0A1G1SQE7"/>
<dbReference type="STRING" id="1908237.BEN47_06180"/>
<name>A0A1G1SQE7_9BACT</name>
<comment type="caution">
    <text evidence="1">The sequence shown here is derived from an EMBL/GenBank/DDBJ whole genome shotgun (WGS) entry which is preliminary data.</text>
</comment>
<protein>
    <submittedName>
        <fullName evidence="1">Uncharacterized protein</fullName>
    </submittedName>
</protein>
<evidence type="ECO:0000313" key="1">
    <source>
        <dbReference type="EMBL" id="OGX80842.1"/>
    </source>
</evidence>
<proteinExistence type="predicted"/>
<gene>
    <name evidence="1" type="ORF">BEN47_06180</name>
</gene>
<evidence type="ECO:0000313" key="2">
    <source>
        <dbReference type="Proteomes" id="UP000176294"/>
    </source>
</evidence>
<accession>A0A1G1SQE7</accession>
<keyword evidence="2" id="KW-1185">Reference proteome</keyword>
<organism evidence="1 2">
    <name type="scientific">Hymenobacter lapidarius</name>
    <dbReference type="NCBI Taxonomy" id="1908237"/>
    <lineage>
        <taxon>Bacteria</taxon>
        <taxon>Pseudomonadati</taxon>
        <taxon>Bacteroidota</taxon>
        <taxon>Cytophagia</taxon>
        <taxon>Cytophagales</taxon>
        <taxon>Hymenobacteraceae</taxon>
        <taxon>Hymenobacter</taxon>
    </lineage>
</organism>
<sequence length="153" mass="16310">MLCVGCHSATLSDEETIKAVAAAQAPGEGFQDFKFGQPASEYPGLDTVTSSPEGVSFTRKGEAVAYGLVPVHDVIYTFRNGGFSQVSFNSSGLSNSNKLQGCLEQLFGPLEKGEDNRYKAQTGKAMLLFSRTYSGDATAIIVSEEDFADMLST</sequence>
<reference evidence="1 2" key="1">
    <citation type="submission" date="2016-08" db="EMBL/GenBank/DDBJ databases">
        <title>Hymenobacter coccineus sp. nov., Hymenobacter lapidarius sp. nov. and Hymenobacter glacialis sp. nov., isolated from Antarctic soil.</title>
        <authorList>
            <person name="Sedlacek I."/>
            <person name="Kralova S."/>
            <person name="Kyrova K."/>
            <person name="Maslanova I."/>
            <person name="Stankova E."/>
            <person name="Vrbovska V."/>
            <person name="Nemec M."/>
            <person name="Bartak M."/>
            <person name="Svec P."/>
            <person name="Busse H.-J."/>
            <person name="Pantucek R."/>
        </authorList>
    </citation>
    <scope>NUCLEOTIDE SEQUENCE [LARGE SCALE GENOMIC DNA]</scope>
    <source>
        <strain evidence="1 2">CCM 8643</strain>
    </source>
</reference>